<protein>
    <recommendedName>
        <fullName evidence="8">Glutamate 5-kinase</fullName>
        <ecNumber evidence="8">2.7.2.11</ecNumber>
    </recommendedName>
    <alternativeName>
        <fullName evidence="8">Gamma-glutamyl kinase</fullName>
        <shortName evidence="8">GK</shortName>
    </alternativeName>
</protein>
<dbReference type="Gene3D" id="3.40.1160.10">
    <property type="entry name" value="Acetylglutamate kinase-like"/>
    <property type="match status" value="2"/>
</dbReference>
<feature type="binding site" evidence="8">
    <location>
        <begin position="211"/>
        <end position="217"/>
    </location>
    <ligand>
        <name>ATP</name>
        <dbReference type="ChEBI" id="CHEBI:30616"/>
    </ligand>
</feature>
<keyword evidence="3 8" id="KW-0641">Proline biosynthesis</keyword>
<evidence type="ECO:0000256" key="3">
    <source>
        <dbReference type="ARBA" id="ARBA00022650"/>
    </source>
</evidence>
<dbReference type="EC" id="2.7.2.11" evidence="8"/>
<comment type="similarity">
    <text evidence="8">Belongs to the glutamate 5-kinase family.</text>
</comment>
<dbReference type="EMBL" id="JBHTJN010000012">
    <property type="protein sequence ID" value="MFD0966769.1"/>
    <property type="molecule type" value="Genomic_DNA"/>
</dbReference>
<feature type="domain" description="PUA" evidence="9">
    <location>
        <begin position="276"/>
        <end position="359"/>
    </location>
</feature>
<dbReference type="CDD" id="cd21157">
    <property type="entry name" value="PUA_G5K"/>
    <property type="match status" value="1"/>
</dbReference>
<dbReference type="PANTHER" id="PTHR43654:SF1">
    <property type="entry name" value="ISOPENTENYL PHOSPHATE KINASE"/>
    <property type="match status" value="1"/>
</dbReference>
<evidence type="ECO:0000313" key="10">
    <source>
        <dbReference type="EMBL" id="MFD0966769.1"/>
    </source>
</evidence>
<comment type="pathway">
    <text evidence="8">Amino-acid biosynthesis; L-proline biosynthesis; L-glutamate 5-semialdehyde from L-glutamate: step 1/2.</text>
</comment>
<keyword evidence="1 8" id="KW-0963">Cytoplasm</keyword>
<dbReference type="PIRSF" id="PIRSF000729">
    <property type="entry name" value="GK"/>
    <property type="match status" value="1"/>
</dbReference>
<dbReference type="PANTHER" id="PTHR43654">
    <property type="entry name" value="GLUTAMATE 5-KINASE"/>
    <property type="match status" value="1"/>
</dbReference>
<dbReference type="InterPro" id="IPR041739">
    <property type="entry name" value="G5K_ProB"/>
</dbReference>
<evidence type="ECO:0000256" key="4">
    <source>
        <dbReference type="ARBA" id="ARBA00022679"/>
    </source>
</evidence>
<dbReference type="Gene3D" id="2.30.130.10">
    <property type="entry name" value="PUA domain"/>
    <property type="match status" value="1"/>
</dbReference>
<dbReference type="InterPro" id="IPR036974">
    <property type="entry name" value="PUA_sf"/>
</dbReference>
<dbReference type="Proteomes" id="UP001596996">
    <property type="component" value="Unassembled WGS sequence"/>
</dbReference>
<name>A0ABW3IBF2_9PAST</name>
<evidence type="ECO:0000256" key="2">
    <source>
        <dbReference type="ARBA" id="ARBA00022605"/>
    </source>
</evidence>
<comment type="subcellular location">
    <subcellularLocation>
        <location evidence="8">Cytoplasm</location>
    </subcellularLocation>
</comment>
<dbReference type="InterPro" id="IPR011529">
    <property type="entry name" value="Glu_5kinase"/>
</dbReference>
<feature type="binding site" evidence="8">
    <location>
        <position position="137"/>
    </location>
    <ligand>
        <name>substrate</name>
    </ligand>
</feature>
<dbReference type="PRINTS" id="PR00474">
    <property type="entry name" value="GLU5KINASE"/>
</dbReference>
<feature type="binding site" evidence="8">
    <location>
        <position position="10"/>
    </location>
    <ligand>
        <name>ATP</name>
        <dbReference type="ChEBI" id="CHEBI:30616"/>
    </ligand>
</feature>
<dbReference type="InterPro" id="IPR005715">
    <property type="entry name" value="Glu_5kinase/COase_Synthase"/>
</dbReference>
<keyword evidence="6 8" id="KW-0418">Kinase</keyword>
<dbReference type="GO" id="GO:0004349">
    <property type="term" value="F:glutamate 5-kinase activity"/>
    <property type="evidence" value="ECO:0007669"/>
    <property type="project" value="UniProtKB-EC"/>
</dbReference>
<dbReference type="SMART" id="SM00359">
    <property type="entry name" value="PUA"/>
    <property type="match status" value="1"/>
</dbReference>
<comment type="caution">
    <text evidence="10">The sequence shown here is derived from an EMBL/GenBank/DDBJ whole genome shotgun (WGS) entry which is preliminary data.</text>
</comment>
<keyword evidence="7 8" id="KW-0067">ATP-binding</keyword>
<dbReference type="InterPro" id="IPR036393">
    <property type="entry name" value="AceGlu_kinase-like_sf"/>
</dbReference>
<evidence type="ECO:0000256" key="8">
    <source>
        <dbReference type="HAMAP-Rule" id="MF_00456"/>
    </source>
</evidence>
<sequence length="367" mass="40089">MIKNKTIVVKFGTSTLTQGSKKLNLPHMMEIVRQITHLHQAGFNIIIVTSGAMAAGRDYLNHPKLPPTIASKQLLAAVGQSQLIQTWERLFAIYDIHIGQILLSRADIEDRERFLNARDTLHALLDNRIIPVINENDAVATAEIKVGDNDNLSALVAILVQAEQLYLLTDQQGLFDSDPRSNPEAKLIPVVKKITNHIRSIAGGSGSALGTGGMSTKITAADIATRSGVETIIAYGNHKNVIIDLAYGKAIGTKFDVQNDRLESRKQWLFAAPITGELIIDQGAENAVLIQHKSLLPAGIIQVTGCFSRGEVVNIKTLQNKSIAKAMVRYNSDALNLIKGKKSQDIEHTLGYEYGPVAVHRDDMVIL</sequence>
<keyword evidence="5 8" id="KW-0547">Nucleotide-binding</keyword>
<comment type="function">
    <text evidence="8">Catalyzes the transfer of a phosphate group to glutamate to form L-glutamate 5-phosphate.</text>
</comment>
<evidence type="ECO:0000256" key="5">
    <source>
        <dbReference type="ARBA" id="ARBA00022741"/>
    </source>
</evidence>
<evidence type="ECO:0000256" key="6">
    <source>
        <dbReference type="ARBA" id="ARBA00022777"/>
    </source>
</evidence>
<dbReference type="Pfam" id="PF00696">
    <property type="entry name" value="AA_kinase"/>
    <property type="match status" value="1"/>
</dbReference>
<dbReference type="PROSITE" id="PS00902">
    <property type="entry name" value="GLUTAMATE_5_KINASE"/>
    <property type="match status" value="1"/>
</dbReference>
<feature type="binding site" evidence="8">
    <location>
        <begin position="169"/>
        <end position="170"/>
    </location>
    <ligand>
        <name>ATP</name>
        <dbReference type="ChEBI" id="CHEBI:30616"/>
    </ligand>
</feature>
<gene>
    <name evidence="8 10" type="primary">proB</name>
    <name evidence="10" type="ORF">ACFQ02_07945</name>
</gene>
<reference evidence="11" key="1">
    <citation type="journal article" date="2019" name="Int. J. Syst. Evol. Microbiol.">
        <title>The Global Catalogue of Microorganisms (GCM) 10K type strain sequencing project: providing services to taxonomists for standard genome sequencing and annotation.</title>
        <authorList>
            <consortium name="The Broad Institute Genomics Platform"/>
            <consortium name="The Broad Institute Genome Sequencing Center for Infectious Disease"/>
            <person name="Wu L."/>
            <person name="Ma J."/>
        </authorList>
    </citation>
    <scope>NUCLEOTIDE SEQUENCE [LARGE SCALE GENOMIC DNA]</scope>
    <source>
        <strain evidence="11">CCUG 61707</strain>
    </source>
</reference>
<dbReference type="HAMAP" id="MF_00456">
    <property type="entry name" value="ProB"/>
    <property type="match status" value="1"/>
</dbReference>
<dbReference type="RefSeq" id="WP_380821604.1">
    <property type="nucleotide sequence ID" value="NZ_JBHTJN010000012.1"/>
</dbReference>
<evidence type="ECO:0000256" key="7">
    <source>
        <dbReference type="ARBA" id="ARBA00022840"/>
    </source>
</evidence>
<dbReference type="InterPro" id="IPR002478">
    <property type="entry name" value="PUA"/>
</dbReference>
<proteinExistence type="inferred from homology"/>
<dbReference type="SUPFAM" id="SSF88697">
    <property type="entry name" value="PUA domain-like"/>
    <property type="match status" value="1"/>
</dbReference>
<dbReference type="InterPro" id="IPR001057">
    <property type="entry name" value="Glu/AcGlu_kinase"/>
</dbReference>
<feature type="binding site" evidence="8">
    <location>
        <position position="149"/>
    </location>
    <ligand>
        <name>substrate</name>
    </ligand>
</feature>
<dbReference type="PROSITE" id="PS50890">
    <property type="entry name" value="PUA"/>
    <property type="match status" value="1"/>
</dbReference>
<comment type="catalytic activity">
    <reaction evidence="8">
        <text>L-glutamate + ATP = L-glutamyl 5-phosphate + ADP</text>
        <dbReference type="Rhea" id="RHEA:14877"/>
        <dbReference type="ChEBI" id="CHEBI:29985"/>
        <dbReference type="ChEBI" id="CHEBI:30616"/>
        <dbReference type="ChEBI" id="CHEBI:58274"/>
        <dbReference type="ChEBI" id="CHEBI:456216"/>
        <dbReference type="EC" id="2.7.2.11"/>
    </reaction>
</comment>
<dbReference type="SUPFAM" id="SSF53633">
    <property type="entry name" value="Carbamate kinase-like"/>
    <property type="match status" value="1"/>
</dbReference>
<evidence type="ECO:0000313" key="11">
    <source>
        <dbReference type="Proteomes" id="UP001596996"/>
    </source>
</evidence>
<dbReference type="NCBIfam" id="TIGR01027">
    <property type="entry name" value="proB"/>
    <property type="match status" value="1"/>
</dbReference>
<feature type="binding site" evidence="8">
    <location>
        <position position="50"/>
    </location>
    <ligand>
        <name>substrate</name>
    </ligand>
</feature>
<dbReference type="InterPro" id="IPR001048">
    <property type="entry name" value="Asp/Glu/Uridylate_kinase"/>
</dbReference>
<evidence type="ECO:0000256" key="1">
    <source>
        <dbReference type="ARBA" id="ARBA00022490"/>
    </source>
</evidence>
<dbReference type="InterPro" id="IPR019797">
    <property type="entry name" value="Glutamate_5-kinase_CS"/>
</dbReference>
<evidence type="ECO:0000259" key="9">
    <source>
        <dbReference type="SMART" id="SM00359"/>
    </source>
</evidence>
<dbReference type="CDD" id="cd04242">
    <property type="entry name" value="AAK_G5K_ProB"/>
    <property type="match status" value="1"/>
</dbReference>
<keyword evidence="11" id="KW-1185">Reference proteome</keyword>
<accession>A0ABW3IBF2</accession>
<keyword evidence="2 8" id="KW-0028">Amino-acid biosynthesis</keyword>
<dbReference type="Pfam" id="PF01472">
    <property type="entry name" value="PUA"/>
    <property type="match status" value="1"/>
</dbReference>
<keyword evidence="4 8" id="KW-0808">Transferase</keyword>
<organism evidence="10 11">
    <name type="scientific">Seminibacterium arietis</name>
    <dbReference type="NCBI Taxonomy" id="1173502"/>
    <lineage>
        <taxon>Bacteria</taxon>
        <taxon>Pseudomonadati</taxon>
        <taxon>Pseudomonadota</taxon>
        <taxon>Gammaproteobacteria</taxon>
        <taxon>Pasteurellales</taxon>
        <taxon>Pasteurellaceae</taxon>
        <taxon>Seminibacterium</taxon>
    </lineage>
</organism>
<dbReference type="InterPro" id="IPR015947">
    <property type="entry name" value="PUA-like_sf"/>
</dbReference>